<protein>
    <recommendedName>
        <fullName evidence="2">phosphoribulokinase</fullName>
        <ecNumber evidence="2">2.7.1.19</ecNumber>
    </recommendedName>
</protein>
<keyword evidence="10" id="KW-1185">Reference proteome</keyword>
<accession>A0A2K8U3I8</accession>
<comment type="catalytic activity">
    <reaction evidence="7">
        <text>D-ribulose 5-phosphate + ATP = D-ribulose 1,5-bisphosphate + ADP + H(+)</text>
        <dbReference type="Rhea" id="RHEA:19365"/>
        <dbReference type="ChEBI" id="CHEBI:15378"/>
        <dbReference type="ChEBI" id="CHEBI:30616"/>
        <dbReference type="ChEBI" id="CHEBI:57870"/>
        <dbReference type="ChEBI" id="CHEBI:58121"/>
        <dbReference type="ChEBI" id="CHEBI:456216"/>
        <dbReference type="EC" id="2.7.1.19"/>
    </reaction>
</comment>
<keyword evidence="5 9" id="KW-0418">Kinase</keyword>
<dbReference type="Gene3D" id="3.40.50.300">
    <property type="entry name" value="P-loop containing nucleotide triphosphate hydrolases"/>
    <property type="match status" value="1"/>
</dbReference>
<dbReference type="InterPro" id="IPR006083">
    <property type="entry name" value="PRK/URK"/>
</dbReference>
<evidence type="ECO:0000259" key="8">
    <source>
        <dbReference type="Pfam" id="PF00485"/>
    </source>
</evidence>
<evidence type="ECO:0000313" key="9">
    <source>
        <dbReference type="EMBL" id="AUB79979.1"/>
    </source>
</evidence>
<sequence length="296" mass="33285">MSNKHPIIAVTGSSGAGTSTVKNALERIFQRIGARAAFVAGDSFHRYNRVEMKEELAKTKAEGVNLSHFGPEGNLFDKQLELFQGYGRSGTGERRQYIHDEAEAALYGGDPGTFTDWEQIPQDTDLLFYEGLHGGVMAGDIDMAKEVDLLIGVCPTINLEWVQKLRRDTHERGYAPKDVMFTIYRRMYDYMTYILPQFSVTHINFQRIPLTDTSNPLCVTNVPTADQSLVLIHFLKPKPSVEYKINLKGLIDGTMITGFNTLVIPGGKMMYAMELILIDRIVELLKRRGQLAEFKG</sequence>
<proteinExistence type="inferred from homology"/>
<dbReference type="SUPFAM" id="SSF52540">
    <property type="entry name" value="P-loop containing nucleoside triphosphate hydrolases"/>
    <property type="match status" value="1"/>
</dbReference>
<dbReference type="Pfam" id="PF00485">
    <property type="entry name" value="PRK"/>
    <property type="match status" value="1"/>
</dbReference>
<dbReference type="KEGG" id="tsy:THSYN_02700"/>
<dbReference type="GO" id="GO:0005975">
    <property type="term" value="P:carbohydrate metabolic process"/>
    <property type="evidence" value="ECO:0007669"/>
    <property type="project" value="InterPro"/>
</dbReference>
<comment type="similarity">
    <text evidence="1">Belongs to the phosphoribulokinase family.</text>
</comment>
<dbReference type="GO" id="GO:0005524">
    <property type="term" value="F:ATP binding"/>
    <property type="evidence" value="ECO:0007669"/>
    <property type="project" value="UniProtKB-KW"/>
</dbReference>
<dbReference type="EC" id="2.7.1.19" evidence="2"/>
<dbReference type="Proteomes" id="UP000232638">
    <property type="component" value="Chromosome"/>
</dbReference>
<dbReference type="NCBIfam" id="NF011997">
    <property type="entry name" value="PRK15453.1"/>
    <property type="match status" value="1"/>
</dbReference>
<evidence type="ECO:0000256" key="3">
    <source>
        <dbReference type="ARBA" id="ARBA00022679"/>
    </source>
</evidence>
<evidence type="ECO:0000256" key="2">
    <source>
        <dbReference type="ARBA" id="ARBA00012042"/>
    </source>
</evidence>
<organism evidence="9 10">
    <name type="scientific">Candidatus Thiodictyon syntrophicum</name>
    <dbReference type="NCBI Taxonomy" id="1166950"/>
    <lineage>
        <taxon>Bacteria</taxon>
        <taxon>Pseudomonadati</taxon>
        <taxon>Pseudomonadota</taxon>
        <taxon>Gammaproteobacteria</taxon>
        <taxon>Chromatiales</taxon>
        <taxon>Chromatiaceae</taxon>
        <taxon>Thiodictyon</taxon>
    </lineage>
</organism>
<keyword evidence="6" id="KW-0067">ATP-binding</keyword>
<feature type="domain" description="Phosphoribulokinase/uridine kinase" evidence="8">
    <location>
        <begin position="7"/>
        <end position="214"/>
    </location>
</feature>
<evidence type="ECO:0000313" key="10">
    <source>
        <dbReference type="Proteomes" id="UP000232638"/>
    </source>
</evidence>
<reference evidence="9 10" key="1">
    <citation type="submission" date="2017-03" db="EMBL/GenBank/DDBJ databases">
        <title>Complete genome sequence of Candidatus 'Thiodictyon syntrophicum' sp. nov. strain Cad16T, a photolithoautotroph purple sulfur bacterium isolated from an alpine meromictic lake.</title>
        <authorList>
            <person name="Luedin S.M."/>
            <person name="Pothier J.F."/>
            <person name="Danza F."/>
            <person name="Storelli N."/>
            <person name="Wittwer M."/>
            <person name="Tonolla M."/>
        </authorList>
    </citation>
    <scope>NUCLEOTIDE SEQUENCE [LARGE SCALE GENOMIC DNA]</scope>
    <source>
        <strain evidence="9 10">Cad16T</strain>
    </source>
</reference>
<evidence type="ECO:0000256" key="7">
    <source>
        <dbReference type="ARBA" id="ARBA00047663"/>
    </source>
</evidence>
<evidence type="ECO:0000256" key="5">
    <source>
        <dbReference type="ARBA" id="ARBA00022777"/>
    </source>
</evidence>
<dbReference type="GO" id="GO:0008974">
    <property type="term" value="F:phosphoribulokinase activity"/>
    <property type="evidence" value="ECO:0007669"/>
    <property type="project" value="UniProtKB-EC"/>
</dbReference>
<keyword evidence="4" id="KW-0547">Nucleotide-binding</keyword>
<evidence type="ECO:0000256" key="4">
    <source>
        <dbReference type="ARBA" id="ARBA00022741"/>
    </source>
</evidence>
<dbReference type="OrthoDB" id="9773443at2"/>
<dbReference type="InterPro" id="IPR027417">
    <property type="entry name" value="P-loop_NTPase"/>
</dbReference>
<keyword evidence="3" id="KW-0808">Transferase</keyword>
<name>A0A2K8U3I8_9GAMM</name>
<dbReference type="AlphaFoldDB" id="A0A2K8U3I8"/>
<dbReference type="EMBL" id="CP020370">
    <property type="protein sequence ID" value="AUB79979.1"/>
    <property type="molecule type" value="Genomic_DNA"/>
</dbReference>
<dbReference type="PRINTS" id="PR00478">
    <property type="entry name" value="PHRIBLKINASE"/>
</dbReference>
<dbReference type="InterPro" id="IPR006082">
    <property type="entry name" value="PRK"/>
</dbReference>
<dbReference type="RefSeq" id="WP_100917790.1">
    <property type="nucleotide sequence ID" value="NZ_CP020370.1"/>
</dbReference>
<gene>
    <name evidence="9" type="ORF">THSYN_02700</name>
</gene>
<evidence type="ECO:0000256" key="6">
    <source>
        <dbReference type="ARBA" id="ARBA00022840"/>
    </source>
</evidence>
<evidence type="ECO:0000256" key="1">
    <source>
        <dbReference type="ARBA" id="ARBA00009719"/>
    </source>
</evidence>